<evidence type="ECO:0000313" key="1">
    <source>
        <dbReference type="EnsemblMetazoa" id="SMAR010666-PA"/>
    </source>
</evidence>
<evidence type="ECO:0000313" key="2">
    <source>
        <dbReference type="Proteomes" id="UP000014500"/>
    </source>
</evidence>
<dbReference type="AlphaFoldDB" id="T1JAA6"/>
<name>T1JAA6_STRMM</name>
<dbReference type="EMBL" id="JH431988">
    <property type="status" value="NOT_ANNOTATED_CDS"/>
    <property type="molecule type" value="Genomic_DNA"/>
</dbReference>
<accession>T1JAA6</accession>
<organism evidence="1 2">
    <name type="scientific">Strigamia maritima</name>
    <name type="common">European centipede</name>
    <name type="synonym">Geophilus maritimus</name>
    <dbReference type="NCBI Taxonomy" id="126957"/>
    <lineage>
        <taxon>Eukaryota</taxon>
        <taxon>Metazoa</taxon>
        <taxon>Ecdysozoa</taxon>
        <taxon>Arthropoda</taxon>
        <taxon>Myriapoda</taxon>
        <taxon>Chilopoda</taxon>
        <taxon>Pleurostigmophora</taxon>
        <taxon>Geophilomorpha</taxon>
        <taxon>Linotaeniidae</taxon>
        <taxon>Strigamia</taxon>
    </lineage>
</organism>
<dbReference type="EnsemblMetazoa" id="SMAR010666-RA">
    <property type="protein sequence ID" value="SMAR010666-PA"/>
    <property type="gene ID" value="SMAR010666"/>
</dbReference>
<keyword evidence="2" id="KW-1185">Reference proteome</keyword>
<dbReference type="HOGENOM" id="CLU_1483828_0_0_1"/>
<reference evidence="2" key="1">
    <citation type="submission" date="2011-05" db="EMBL/GenBank/DDBJ databases">
        <authorList>
            <person name="Richards S.R."/>
            <person name="Qu J."/>
            <person name="Jiang H."/>
            <person name="Jhangiani S.N."/>
            <person name="Agravi P."/>
            <person name="Goodspeed R."/>
            <person name="Gross S."/>
            <person name="Mandapat C."/>
            <person name="Jackson L."/>
            <person name="Mathew T."/>
            <person name="Pu L."/>
            <person name="Thornton R."/>
            <person name="Saada N."/>
            <person name="Wilczek-Boney K.B."/>
            <person name="Lee S."/>
            <person name="Kovar C."/>
            <person name="Wu Y."/>
            <person name="Scherer S.E."/>
            <person name="Worley K.C."/>
            <person name="Muzny D.M."/>
            <person name="Gibbs R."/>
        </authorList>
    </citation>
    <scope>NUCLEOTIDE SEQUENCE</scope>
    <source>
        <strain evidence="2">Brora</strain>
    </source>
</reference>
<dbReference type="Proteomes" id="UP000014500">
    <property type="component" value="Unassembled WGS sequence"/>
</dbReference>
<reference evidence="1" key="2">
    <citation type="submission" date="2015-02" db="UniProtKB">
        <authorList>
            <consortium name="EnsemblMetazoa"/>
        </authorList>
    </citation>
    <scope>IDENTIFICATION</scope>
</reference>
<protein>
    <submittedName>
        <fullName evidence="1">Uncharacterized protein</fullName>
    </submittedName>
</protein>
<proteinExistence type="predicted"/>
<sequence>MYGMLIEPIEIPLSLWKLNPNEKFRGKKKIQTKKNNQKNPQLHSTMFNMIHQLAIPLNACLRGGAVNPHPAVASKWTSRVVFQVGRLANVASTRPGRRLSGPASTNRGPNHQYVYILVVQIGVLPYELPVNVLSPFPTALPPQGICTKESMVKNDLKLAKFALIASIKAKSDRMMMVHYIPL</sequence>